<evidence type="ECO:0000313" key="2">
    <source>
        <dbReference type="EMBL" id="NIE44557.1"/>
    </source>
</evidence>
<proteinExistence type="predicted"/>
<name>A0A6G5A3E8_RHIMP</name>
<organism evidence="2">
    <name type="scientific">Rhipicephalus microplus</name>
    <name type="common">Cattle tick</name>
    <name type="synonym">Boophilus microplus</name>
    <dbReference type="NCBI Taxonomy" id="6941"/>
    <lineage>
        <taxon>Eukaryota</taxon>
        <taxon>Metazoa</taxon>
        <taxon>Ecdysozoa</taxon>
        <taxon>Arthropoda</taxon>
        <taxon>Chelicerata</taxon>
        <taxon>Arachnida</taxon>
        <taxon>Acari</taxon>
        <taxon>Parasitiformes</taxon>
        <taxon>Ixodida</taxon>
        <taxon>Ixodoidea</taxon>
        <taxon>Ixodidae</taxon>
        <taxon>Rhipicephalinae</taxon>
        <taxon>Rhipicephalus</taxon>
        <taxon>Boophilus</taxon>
    </lineage>
</organism>
<keyword evidence="1" id="KW-0732">Signal</keyword>
<dbReference type="EMBL" id="GIKN01002284">
    <property type="protein sequence ID" value="NIE44557.1"/>
    <property type="molecule type" value="Transcribed_RNA"/>
</dbReference>
<dbReference type="OrthoDB" id="6497602at2759"/>
<feature type="chain" id="PRO_5026064057" evidence="1">
    <location>
        <begin position="19"/>
        <end position="70"/>
    </location>
</feature>
<feature type="signal peptide" evidence="1">
    <location>
        <begin position="1"/>
        <end position="18"/>
    </location>
</feature>
<dbReference type="VEuPathDB" id="VectorBase:LOC119187891"/>
<accession>A0A6G5A3E8</accession>
<reference evidence="2" key="1">
    <citation type="submission" date="2020-03" db="EMBL/GenBank/DDBJ databases">
        <title>A transcriptome and proteome of the tick Rhipicephalus microplus shaped by the genetic composition of its hosts and developmental stage.</title>
        <authorList>
            <person name="Garcia G.R."/>
            <person name="Ribeiro J.M.C."/>
            <person name="Maruyama S.R."/>
            <person name="Gardinasse L.G."/>
            <person name="Nelson K."/>
            <person name="Ferreira B.R."/>
            <person name="Andrade T.G."/>
            <person name="Santos I.K.F.M."/>
        </authorList>
    </citation>
    <scope>NUCLEOTIDE SEQUENCE</scope>
    <source>
        <strain evidence="2">NSGR</strain>
        <tissue evidence="2">Salivary glands</tissue>
    </source>
</reference>
<protein>
    <submittedName>
        <fullName evidence="2">Putative bovine pancreatic trypsin inhibitor</fullName>
    </submittedName>
</protein>
<dbReference type="AlphaFoldDB" id="A0A6G5A3E8"/>
<evidence type="ECO:0000256" key="1">
    <source>
        <dbReference type="SAM" id="SignalP"/>
    </source>
</evidence>
<sequence>MKAAAICFVVLFLVFASAQYPPKPRPYNPRQSLCVWPVEYRVWTLNCMYGRVERQVQHLMHHILKKEAGE</sequence>